<dbReference type="Proteomes" id="UP000790787">
    <property type="component" value="Chromosome 17"/>
</dbReference>
<reference evidence="2" key="2">
    <citation type="submission" date="2025-08" db="UniProtKB">
        <authorList>
            <consortium name="RefSeq"/>
        </authorList>
    </citation>
    <scope>IDENTIFICATION</scope>
    <source>
        <tissue evidence="2">Leaf</tissue>
    </source>
</reference>
<name>A0AC58SY56_TOBAC</name>
<reference evidence="1" key="1">
    <citation type="journal article" date="2014" name="Nat. Commun.">
        <title>The tobacco genome sequence and its comparison with those of tomato and potato.</title>
        <authorList>
            <person name="Sierro N."/>
            <person name="Battey J.N."/>
            <person name="Ouadi S."/>
            <person name="Bakaher N."/>
            <person name="Bovet L."/>
            <person name="Willig A."/>
            <person name="Goepfert S."/>
            <person name="Peitsch M.C."/>
            <person name="Ivanov N.V."/>
        </authorList>
    </citation>
    <scope>NUCLEOTIDE SEQUENCE [LARGE SCALE GENOMIC DNA]</scope>
</reference>
<protein>
    <submittedName>
        <fullName evidence="2">Uncharacterized protein LOC142171460</fullName>
    </submittedName>
</protein>
<organism evidence="1 2">
    <name type="scientific">Nicotiana tabacum</name>
    <name type="common">Common tobacco</name>
    <dbReference type="NCBI Taxonomy" id="4097"/>
    <lineage>
        <taxon>Eukaryota</taxon>
        <taxon>Viridiplantae</taxon>
        <taxon>Streptophyta</taxon>
        <taxon>Embryophyta</taxon>
        <taxon>Tracheophyta</taxon>
        <taxon>Spermatophyta</taxon>
        <taxon>Magnoliopsida</taxon>
        <taxon>eudicotyledons</taxon>
        <taxon>Gunneridae</taxon>
        <taxon>Pentapetalae</taxon>
        <taxon>asterids</taxon>
        <taxon>lamiids</taxon>
        <taxon>Solanales</taxon>
        <taxon>Solanaceae</taxon>
        <taxon>Nicotianoideae</taxon>
        <taxon>Nicotianeae</taxon>
        <taxon>Nicotiana</taxon>
    </lineage>
</organism>
<gene>
    <name evidence="2" type="primary">LOC142171460</name>
</gene>
<evidence type="ECO:0000313" key="1">
    <source>
        <dbReference type="Proteomes" id="UP000790787"/>
    </source>
</evidence>
<proteinExistence type="predicted"/>
<keyword evidence="1" id="KW-1185">Reference proteome</keyword>
<sequence length="147" mass="16995">MAKLSTGETPFSLVYGAEALILVNVGDSTMRYFWVNEETNNEAILVNLELLDDRSDLAHLRMETQKKIIEIYYNRKANLCYFKVGYLVLRKVTQNTRELNAGKLGPTWEVPYRVSTVTEKGSYELENQDGEKLTSNWSVAHLKRYYC</sequence>
<accession>A0AC58SY56</accession>
<evidence type="ECO:0000313" key="2">
    <source>
        <dbReference type="RefSeq" id="XP_075089917.1"/>
    </source>
</evidence>
<dbReference type="RefSeq" id="XP_075089917.1">
    <property type="nucleotide sequence ID" value="XM_075233816.1"/>
</dbReference>